<proteinExistence type="predicted"/>
<evidence type="ECO:0000313" key="3">
    <source>
        <dbReference type="WBParaSite" id="TCNE_0001595401-mRNA-1"/>
    </source>
</evidence>
<dbReference type="AlphaFoldDB" id="A0A183V5D3"/>
<organism evidence="2 3">
    <name type="scientific">Toxocara canis</name>
    <name type="common">Canine roundworm</name>
    <dbReference type="NCBI Taxonomy" id="6265"/>
    <lineage>
        <taxon>Eukaryota</taxon>
        <taxon>Metazoa</taxon>
        <taxon>Ecdysozoa</taxon>
        <taxon>Nematoda</taxon>
        <taxon>Chromadorea</taxon>
        <taxon>Rhabditida</taxon>
        <taxon>Spirurina</taxon>
        <taxon>Ascaridomorpha</taxon>
        <taxon>Ascaridoidea</taxon>
        <taxon>Toxocaridae</taxon>
        <taxon>Toxocara</taxon>
    </lineage>
</organism>
<reference evidence="1 2" key="2">
    <citation type="submission" date="2018-11" db="EMBL/GenBank/DDBJ databases">
        <authorList>
            <consortium name="Pathogen Informatics"/>
        </authorList>
    </citation>
    <scope>NUCLEOTIDE SEQUENCE [LARGE SCALE GENOMIC DNA]</scope>
</reference>
<gene>
    <name evidence="1" type="ORF">TCNE_LOCUS15953</name>
</gene>
<evidence type="ECO:0000313" key="2">
    <source>
        <dbReference type="Proteomes" id="UP000050794"/>
    </source>
</evidence>
<reference evidence="3" key="1">
    <citation type="submission" date="2016-06" db="UniProtKB">
        <authorList>
            <consortium name="WormBaseParasite"/>
        </authorList>
    </citation>
    <scope>IDENTIFICATION</scope>
</reference>
<dbReference type="Proteomes" id="UP000050794">
    <property type="component" value="Unassembled WGS sequence"/>
</dbReference>
<dbReference type="WBParaSite" id="TCNE_0001595401-mRNA-1">
    <property type="protein sequence ID" value="TCNE_0001595401-mRNA-1"/>
    <property type="gene ID" value="TCNE_0001595401"/>
</dbReference>
<accession>A0A183V5D3</accession>
<protein>
    <submittedName>
        <fullName evidence="3">RDD domain-containing protein</fullName>
    </submittedName>
</protein>
<evidence type="ECO:0000313" key="1">
    <source>
        <dbReference type="EMBL" id="VDM47274.1"/>
    </source>
</evidence>
<name>A0A183V5D3_TOXCA</name>
<keyword evidence="2" id="KW-1185">Reference proteome</keyword>
<sequence length="71" mass="8188">MTHAKEMLARSPQMPALIAYCIFDRLIQRLYDTTVITVILRQKLESRRNGSFGMFNGHVKSAKQLGSMIRF</sequence>
<dbReference type="EMBL" id="UYWY01023221">
    <property type="protein sequence ID" value="VDM47274.1"/>
    <property type="molecule type" value="Genomic_DNA"/>
</dbReference>